<name>A0A8H6TD66_9AGAR</name>
<feature type="compositionally biased region" description="Pro residues" evidence="1">
    <location>
        <begin position="896"/>
        <end position="909"/>
    </location>
</feature>
<feature type="compositionally biased region" description="Basic residues" evidence="1">
    <location>
        <begin position="812"/>
        <end position="827"/>
    </location>
</feature>
<feature type="compositionally biased region" description="Polar residues" evidence="1">
    <location>
        <begin position="1164"/>
        <end position="1173"/>
    </location>
</feature>
<gene>
    <name evidence="2" type="ORF">MIND_00028200</name>
</gene>
<dbReference type="RefSeq" id="XP_037225162.1">
    <property type="nucleotide sequence ID" value="XM_037357252.1"/>
</dbReference>
<feature type="region of interest" description="Disordered" evidence="1">
    <location>
        <begin position="994"/>
        <end position="1013"/>
    </location>
</feature>
<dbReference type="EMBL" id="JACAZF010000001">
    <property type="protein sequence ID" value="KAF7315139.1"/>
    <property type="molecule type" value="Genomic_DNA"/>
</dbReference>
<feature type="region of interest" description="Disordered" evidence="1">
    <location>
        <begin position="596"/>
        <end position="686"/>
    </location>
</feature>
<feature type="region of interest" description="Disordered" evidence="1">
    <location>
        <begin position="350"/>
        <end position="371"/>
    </location>
</feature>
<feature type="region of interest" description="Disordered" evidence="1">
    <location>
        <begin position="504"/>
        <end position="529"/>
    </location>
</feature>
<keyword evidence="3" id="KW-1185">Reference proteome</keyword>
<dbReference type="Proteomes" id="UP000636479">
    <property type="component" value="Unassembled WGS sequence"/>
</dbReference>
<dbReference type="AlphaFoldDB" id="A0A8H6TD66"/>
<feature type="compositionally biased region" description="Polar residues" evidence="1">
    <location>
        <begin position="1125"/>
        <end position="1134"/>
    </location>
</feature>
<feature type="compositionally biased region" description="Low complexity" evidence="1">
    <location>
        <begin position="1137"/>
        <end position="1149"/>
    </location>
</feature>
<feature type="compositionally biased region" description="Polar residues" evidence="1">
    <location>
        <begin position="857"/>
        <end position="876"/>
    </location>
</feature>
<feature type="compositionally biased region" description="Low complexity" evidence="1">
    <location>
        <begin position="950"/>
        <end position="962"/>
    </location>
</feature>
<feature type="region of interest" description="Disordered" evidence="1">
    <location>
        <begin position="711"/>
        <end position="980"/>
    </location>
</feature>
<accession>A0A8H6TD66</accession>
<feature type="compositionally biased region" description="Acidic residues" evidence="1">
    <location>
        <begin position="1222"/>
        <end position="1235"/>
    </location>
</feature>
<dbReference type="OrthoDB" id="2804229at2759"/>
<feature type="compositionally biased region" description="Polar residues" evidence="1">
    <location>
        <begin position="776"/>
        <end position="787"/>
    </location>
</feature>
<comment type="caution">
    <text evidence="2">The sequence shown here is derived from an EMBL/GenBank/DDBJ whole genome shotgun (WGS) entry which is preliminary data.</text>
</comment>
<evidence type="ECO:0000256" key="1">
    <source>
        <dbReference type="SAM" id="MobiDB-lite"/>
    </source>
</evidence>
<feature type="compositionally biased region" description="Polar residues" evidence="1">
    <location>
        <begin position="209"/>
        <end position="223"/>
    </location>
</feature>
<sequence>MKITRRWLLTALTQLKTGRTMIFFRTIMQKTRQCWREKHSLISGSRKLALHHQLRIRLRNLALRTYSRQHEAQRNFRKPSTRLQRICLATPNPHFPEHQVVLSTDEIVAEPSLVDLVNETRSPMQLSKAIDAPTEDLFGDLDPEPLHEQAQYPIILEADEIVDEHSHVDSVHENLHTTTVLTTEPLHEELRIVAKDLTGLAQGDLNYDPRQNSPSIVEQSSQDADPVVSQDIPVVPSVEESEQPALESINMAASEFQETAIAEVDELQPIVEGSNRVPGAAATVENVEEAETVKPIVPFIEHDETSDTMKPSVQPVEPPTEDAAVVVEETPLVQPSEAFLPSPILVNDSSESIPIKDDNTTLPISTDSPRKPGLFFPDYEGEEPLSDEEPIQSDGFFSGQQYYVIESDEVDQLEDDEYDVGQIDARTISRSVSIDPAHQHFIVEERLTEEPEQQDDDTGVDIVALDELEPILEETPIEMQAEEATIPPSWSPSLPVHVPMPVLADPMALDPSEPTSPDEAELASSPKISTPLPASLLRAKHVSSLFTPAGSMPGTPTELDVEQAQLQSPQAVIVEESPEDAQTEVIPDKSEFTAPAISASSNTESLPAEAEPTIQSSVDIPTTAPPLRRQPSAPSLQSDPYPYSLSTPGDILINSEIEGIADSGPSTATESEAMSGSEETASAVTSYEISELEAKELESGDNSLVQDTIPVDLDTEEQAVEPAPPVQDLATDMPKVDLAEPMAEVTPTPLSTAVPETDETDGDANVPEAKPAATDEQASPTTESESGSLKRKRDDAEDDTLPSTRPNFGKVARSRLSGRGKGKRKGKGREDDDTSSSSSSADSAARLLEEDLPLSSVVGTPSDGGSSFVLESSPTHSRGKVIKVIRSQRSQSELAPTPPPPPPPPPLPPVLMHAHSHNRRPALPPRQSTQPKPRPPPLQATPSRGSFTMPLSPSTPSDLTSSVMTPAPIRKPTAAPVTAGTPMTRAHCRYHKVSLPENAGDDDDDDRSGPRRTFVVPGCSLTDTDLMKEENILDEGNATDVDGERMVGNVEYLGLSAYLIGVLRHLVGVDIMREGEVYYLPKEDEEVKAVAVAPSPQVPGSSQPLTREKSKMRASMSLADLPLSPATSVSSSRPPHSVAGSSSTASVSLSRRKRGGKRNGGSPAPSQIFSQDGGSDDENQSPAAKKIRAAELEGIRAATENSPLRTRRGTKRVDSESADYAPEAEEELDDDDEDEVQTKKKRKRNGKGEERKSKKLKMRESIGPAQ</sequence>
<organism evidence="2 3">
    <name type="scientific">Mycena indigotica</name>
    <dbReference type="NCBI Taxonomy" id="2126181"/>
    <lineage>
        <taxon>Eukaryota</taxon>
        <taxon>Fungi</taxon>
        <taxon>Dikarya</taxon>
        <taxon>Basidiomycota</taxon>
        <taxon>Agaricomycotina</taxon>
        <taxon>Agaricomycetes</taxon>
        <taxon>Agaricomycetidae</taxon>
        <taxon>Agaricales</taxon>
        <taxon>Marasmiineae</taxon>
        <taxon>Mycenaceae</taxon>
        <taxon>Mycena</taxon>
    </lineage>
</organism>
<reference evidence="2" key="1">
    <citation type="submission" date="2020-05" db="EMBL/GenBank/DDBJ databases">
        <title>Mycena genomes resolve the evolution of fungal bioluminescence.</title>
        <authorList>
            <person name="Tsai I.J."/>
        </authorList>
    </citation>
    <scope>NUCLEOTIDE SEQUENCE</scope>
    <source>
        <strain evidence="2">171206Taipei</strain>
    </source>
</reference>
<evidence type="ECO:0000313" key="2">
    <source>
        <dbReference type="EMBL" id="KAF7315139.1"/>
    </source>
</evidence>
<feature type="region of interest" description="Disordered" evidence="1">
    <location>
        <begin position="203"/>
        <end position="228"/>
    </location>
</feature>
<feature type="compositionally biased region" description="Polar residues" evidence="1">
    <location>
        <begin position="664"/>
        <end position="686"/>
    </location>
</feature>
<evidence type="ECO:0000313" key="3">
    <source>
        <dbReference type="Proteomes" id="UP000636479"/>
    </source>
</evidence>
<feature type="compositionally biased region" description="Low complexity" evidence="1">
    <location>
        <begin position="835"/>
        <end position="845"/>
    </location>
</feature>
<feature type="region of interest" description="Disordered" evidence="1">
    <location>
        <begin position="1091"/>
        <end position="1266"/>
    </location>
</feature>
<protein>
    <submittedName>
        <fullName evidence="2">Uncharacterized protein</fullName>
    </submittedName>
</protein>
<dbReference type="GeneID" id="59339768"/>
<proteinExistence type="predicted"/>